<dbReference type="CDD" id="cd20726">
    <property type="entry name" value="CDI_toxin_BpE479_tRNase-like"/>
    <property type="match status" value="1"/>
</dbReference>
<dbReference type="EMBL" id="BONK01000011">
    <property type="protein sequence ID" value="GIG22505.1"/>
    <property type="molecule type" value="Genomic_DNA"/>
</dbReference>
<dbReference type="InterPro" id="IPR049082">
    <property type="entry name" value="T7SS_signal"/>
</dbReference>
<reference evidence="2" key="1">
    <citation type="submission" date="2021-01" db="EMBL/GenBank/DDBJ databases">
        <title>Whole genome shotgun sequence of Cellulomonas chitinilytica NBRC 110799.</title>
        <authorList>
            <person name="Komaki H."/>
            <person name="Tamura T."/>
        </authorList>
    </citation>
    <scope>NUCLEOTIDE SEQUENCE</scope>
    <source>
        <strain evidence="2">NBRC 110799</strain>
    </source>
</reference>
<dbReference type="RefSeq" id="WP_203757317.1">
    <property type="nucleotide sequence ID" value="NZ_BONK01000011.1"/>
</dbReference>
<name>A0A919U064_9CELL</name>
<sequence>MTEPLWHLGNTTDVTLLVAGRPSSLRTDASLLENVATALESVSDHAAARSATPSWHGWARDEWAKRRDVLLTSPAAIAEIYRAVARAVRAHADTVEWAQAGASTSVDLWAHGVALSRTAGVAWVGATVSTGALTDPGSPTREAASRILERCRREATISGACLARVMDEFTSGMPDGRFHGTSFFAGVWDWLTSSAALVWKLNGVRSLVDPLGWLSGARSEWDDAAGVFRIVTSDPLRAGPALADVDGLRDDPARWWGELAPDLALAAVAGVGAGSRVLGFARAGERLALVEGVATARPRTWPAALEPGTWEYSLGFDPDVGKLRMLEYRTATRIIDERGVHLERAPQGSRADWLDSEGRSYDAVGGFDGAYLHGRRDWTNLLGQIDRHLEKAELVPVDVSGFTPEQVARVRAYIEPLGERVFIVGEQ</sequence>
<dbReference type="Proteomes" id="UP000632740">
    <property type="component" value="Unassembled WGS sequence"/>
</dbReference>
<accession>A0A919U064</accession>
<gene>
    <name evidence="2" type="ORF">Cch01nite_32290</name>
</gene>
<proteinExistence type="predicted"/>
<organism evidence="2 3">
    <name type="scientific">Cellulomonas chitinilytica</name>
    <dbReference type="NCBI Taxonomy" id="398759"/>
    <lineage>
        <taxon>Bacteria</taxon>
        <taxon>Bacillati</taxon>
        <taxon>Actinomycetota</taxon>
        <taxon>Actinomycetes</taxon>
        <taxon>Micrococcales</taxon>
        <taxon>Cellulomonadaceae</taxon>
        <taxon>Cellulomonas</taxon>
    </lineage>
</organism>
<feature type="domain" description="Putative T7SS secretion signal" evidence="1">
    <location>
        <begin position="7"/>
        <end position="154"/>
    </location>
</feature>
<keyword evidence="3" id="KW-1185">Reference proteome</keyword>
<evidence type="ECO:0000313" key="2">
    <source>
        <dbReference type="EMBL" id="GIG22505.1"/>
    </source>
</evidence>
<dbReference type="AlphaFoldDB" id="A0A919U064"/>
<evidence type="ECO:0000313" key="3">
    <source>
        <dbReference type="Proteomes" id="UP000632740"/>
    </source>
</evidence>
<dbReference type="Pfam" id="PF21725">
    <property type="entry name" value="T7SS_signal"/>
    <property type="match status" value="1"/>
</dbReference>
<comment type="caution">
    <text evidence="2">The sequence shown here is derived from an EMBL/GenBank/DDBJ whole genome shotgun (WGS) entry which is preliminary data.</text>
</comment>
<protein>
    <recommendedName>
        <fullName evidence="1">Putative T7SS secretion signal domain-containing protein</fullName>
    </recommendedName>
</protein>
<evidence type="ECO:0000259" key="1">
    <source>
        <dbReference type="Pfam" id="PF21725"/>
    </source>
</evidence>